<comment type="pathway">
    <text evidence="2">Protein modification; protein ubiquitination.</text>
</comment>
<dbReference type="Gene3D" id="3.30.710.10">
    <property type="entry name" value="Potassium Channel Kv1.1, Chain A"/>
    <property type="match status" value="1"/>
</dbReference>
<dbReference type="SMART" id="SM00225">
    <property type="entry name" value="BTB"/>
    <property type="match status" value="1"/>
</dbReference>
<organism evidence="5 6">
    <name type="scientific">Medicago truncatula</name>
    <name type="common">Barrel medic</name>
    <name type="synonym">Medicago tribuloides</name>
    <dbReference type="NCBI Taxonomy" id="3880"/>
    <lineage>
        <taxon>Eukaryota</taxon>
        <taxon>Viridiplantae</taxon>
        <taxon>Streptophyta</taxon>
        <taxon>Embryophyta</taxon>
        <taxon>Tracheophyta</taxon>
        <taxon>Spermatophyta</taxon>
        <taxon>Magnoliopsida</taxon>
        <taxon>eudicotyledons</taxon>
        <taxon>Gunneridae</taxon>
        <taxon>Pentapetalae</taxon>
        <taxon>rosids</taxon>
        <taxon>fabids</taxon>
        <taxon>Fabales</taxon>
        <taxon>Fabaceae</taxon>
        <taxon>Papilionoideae</taxon>
        <taxon>50 kb inversion clade</taxon>
        <taxon>NPAAA clade</taxon>
        <taxon>Hologalegina</taxon>
        <taxon>IRL clade</taxon>
        <taxon>Trifolieae</taxon>
        <taxon>Medicago</taxon>
    </lineage>
</organism>
<dbReference type="InterPro" id="IPR000210">
    <property type="entry name" value="BTB/POZ_dom"/>
</dbReference>
<dbReference type="Pfam" id="PF00651">
    <property type="entry name" value="BTB"/>
    <property type="match status" value="1"/>
</dbReference>
<keyword evidence="3" id="KW-0472">Membrane</keyword>
<dbReference type="AlphaFoldDB" id="A0A396IAW8"/>
<evidence type="ECO:0000256" key="3">
    <source>
        <dbReference type="SAM" id="Phobius"/>
    </source>
</evidence>
<feature type="domain" description="BTB" evidence="4">
    <location>
        <begin position="121"/>
        <end position="179"/>
    </location>
</feature>
<evidence type="ECO:0000313" key="5">
    <source>
        <dbReference type="EMBL" id="RHN60805.1"/>
    </source>
</evidence>
<dbReference type="GO" id="GO:0012505">
    <property type="term" value="C:endomembrane system"/>
    <property type="evidence" value="ECO:0007669"/>
    <property type="project" value="UniProtKB-SubCell"/>
</dbReference>
<dbReference type="CDD" id="cd18186">
    <property type="entry name" value="BTB_POZ_ZBTB_KLHL-like"/>
    <property type="match status" value="1"/>
</dbReference>
<dbReference type="Proteomes" id="UP000265566">
    <property type="component" value="Chromosome 4"/>
</dbReference>
<dbReference type="PANTHER" id="PTHR46672">
    <property type="entry name" value="OS08G0495500 PROTEIN-RELATED"/>
    <property type="match status" value="1"/>
</dbReference>
<comment type="subcellular location">
    <subcellularLocation>
        <location evidence="1">Endomembrane system</location>
        <topology evidence="1">Peripheral membrane protein</topology>
    </subcellularLocation>
</comment>
<dbReference type="InterPro" id="IPR011333">
    <property type="entry name" value="SKP1/BTB/POZ_sf"/>
</dbReference>
<sequence length="283" mass="33275">MENPNPINSDFPHQIGAGWNVYPRLWAMPTLTVVLSCVFCLVFCISNRSIKYTNISCLFYINVEEVRDWQFNLSLERGTFTWMCDIELPEAYYIENGESFRANGFKRYKLSSDDPLIRGDKDTKIYIDASKQTIMAHKYALGSKSSAFNQMFKEDSVDSITISDMTTIPCQIFIDYFYDIVRDEDLLNYSQELLEAAKKYDVIDLIKDIEKRLIRDITTQNVVERMKITYRYDLKTLRNQCARLLVEFKKLHTLRTEIRAYRRTVDMDTISKMFSDFCTFATE</sequence>
<gene>
    <name evidence="5" type="ORF">MtrunA17_Chr4g0029841</name>
</gene>
<name>A0A396IAW8_MEDTR</name>
<evidence type="ECO:0000256" key="2">
    <source>
        <dbReference type="ARBA" id="ARBA00004906"/>
    </source>
</evidence>
<dbReference type="PROSITE" id="PS50097">
    <property type="entry name" value="BTB"/>
    <property type="match status" value="1"/>
</dbReference>
<dbReference type="InterPro" id="IPR044714">
    <property type="entry name" value="AtSIBP1-like"/>
</dbReference>
<reference evidence="6" key="1">
    <citation type="journal article" date="2018" name="Nat. Plants">
        <title>Whole-genome landscape of Medicago truncatula symbiotic genes.</title>
        <authorList>
            <person name="Pecrix Y."/>
            <person name="Staton S.E."/>
            <person name="Sallet E."/>
            <person name="Lelandais-Briere C."/>
            <person name="Moreau S."/>
            <person name="Carrere S."/>
            <person name="Blein T."/>
            <person name="Jardinaud M.F."/>
            <person name="Latrasse D."/>
            <person name="Zouine M."/>
            <person name="Zahm M."/>
            <person name="Kreplak J."/>
            <person name="Mayjonade B."/>
            <person name="Satge C."/>
            <person name="Perez M."/>
            <person name="Cauet S."/>
            <person name="Marande W."/>
            <person name="Chantry-Darmon C."/>
            <person name="Lopez-Roques C."/>
            <person name="Bouchez O."/>
            <person name="Berard A."/>
            <person name="Debelle F."/>
            <person name="Munos S."/>
            <person name="Bendahmane A."/>
            <person name="Berges H."/>
            <person name="Niebel A."/>
            <person name="Buitink J."/>
            <person name="Frugier F."/>
            <person name="Benhamed M."/>
            <person name="Crespi M."/>
            <person name="Gouzy J."/>
            <person name="Gamas P."/>
        </authorList>
    </citation>
    <scope>NUCLEOTIDE SEQUENCE [LARGE SCALE GENOMIC DNA]</scope>
    <source>
        <strain evidence="6">cv. Jemalong A17</strain>
    </source>
</reference>
<dbReference type="SUPFAM" id="SSF54695">
    <property type="entry name" value="POZ domain"/>
    <property type="match status" value="1"/>
</dbReference>
<dbReference type="PANTHER" id="PTHR46672:SF4">
    <property type="entry name" value="OS08G0495500 PROTEIN"/>
    <property type="match status" value="1"/>
</dbReference>
<dbReference type="Gramene" id="rna23187">
    <property type="protein sequence ID" value="RHN60805.1"/>
    <property type="gene ID" value="gene23187"/>
</dbReference>
<proteinExistence type="predicted"/>
<accession>A0A396IAW8</accession>
<dbReference type="EMBL" id="PSQE01000004">
    <property type="protein sequence ID" value="RHN60805.1"/>
    <property type="molecule type" value="Genomic_DNA"/>
</dbReference>
<keyword evidence="3" id="KW-0812">Transmembrane</keyword>
<comment type="caution">
    <text evidence="5">The sequence shown here is derived from an EMBL/GenBank/DDBJ whole genome shotgun (WGS) entry which is preliminary data.</text>
</comment>
<evidence type="ECO:0000313" key="6">
    <source>
        <dbReference type="Proteomes" id="UP000265566"/>
    </source>
</evidence>
<evidence type="ECO:0000259" key="4">
    <source>
        <dbReference type="PROSITE" id="PS50097"/>
    </source>
</evidence>
<feature type="transmembrane region" description="Helical" evidence="3">
    <location>
        <begin position="26"/>
        <end position="45"/>
    </location>
</feature>
<evidence type="ECO:0000256" key="1">
    <source>
        <dbReference type="ARBA" id="ARBA00004184"/>
    </source>
</evidence>
<keyword evidence="3" id="KW-1133">Transmembrane helix</keyword>
<protein>
    <submittedName>
        <fullName evidence="5">Putative chromatin remodeling &amp; transcription regulator BTB-POZ family</fullName>
    </submittedName>
</protein>